<dbReference type="NCBIfam" id="NF047422">
    <property type="entry name" value="YfmF_fam"/>
    <property type="match status" value="1"/>
</dbReference>
<organism evidence="2 3">
    <name type="scientific">Breznakia pachnodae</name>
    <dbReference type="NCBI Taxonomy" id="265178"/>
    <lineage>
        <taxon>Bacteria</taxon>
        <taxon>Bacillati</taxon>
        <taxon>Bacillota</taxon>
        <taxon>Erysipelotrichia</taxon>
        <taxon>Erysipelotrichales</taxon>
        <taxon>Erysipelotrichaceae</taxon>
        <taxon>Breznakia</taxon>
    </lineage>
</organism>
<dbReference type="EMBL" id="JAUSUR010000008">
    <property type="protein sequence ID" value="MDQ0362820.1"/>
    <property type="molecule type" value="Genomic_DNA"/>
</dbReference>
<gene>
    <name evidence="2" type="ORF">J2S15_003581</name>
</gene>
<dbReference type="InterPro" id="IPR050361">
    <property type="entry name" value="MPP/UQCRC_Complex"/>
</dbReference>
<feature type="domain" description="Peptidase M16 C-terminal" evidence="1">
    <location>
        <begin position="187"/>
        <end position="346"/>
    </location>
</feature>
<name>A0ABU0E7N4_9FIRM</name>
<dbReference type="RefSeq" id="WP_307410889.1">
    <property type="nucleotide sequence ID" value="NZ_JAUSUR010000008.1"/>
</dbReference>
<keyword evidence="3" id="KW-1185">Reference proteome</keyword>
<accession>A0ABU0E7N4</accession>
<evidence type="ECO:0000313" key="2">
    <source>
        <dbReference type="EMBL" id="MDQ0362820.1"/>
    </source>
</evidence>
<dbReference type="Gene3D" id="3.30.830.10">
    <property type="entry name" value="Metalloenzyme, LuxS/M16 peptidase-like"/>
    <property type="match status" value="2"/>
</dbReference>
<proteinExistence type="predicted"/>
<evidence type="ECO:0000259" key="1">
    <source>
        <dbReference type="Pfam" id="PF05193"/>
    </source>
</evidence>
<reference evidence="2 3" key="1">
    <citation type="submission" date="2023-07" db="EMBL/GenBank/DDBJ databases">
        <title>Genomic Encyclopedia of Type Strains, Phase IV (KMG-IV): sequencing the most valuable type-strain genomes for metagenomic binning, comparative biology and taxonomic classification.</title>
        <authorList>
            <person name="Goeker M."/>
        </authorList>
    </citation>
    <scope>NUCLEOTIDE SEQUENCE [LARGE SCALE GENOMIC DNA]</scope>
    <source>
        <strain evidence="2 3">DSM 16784</strain>
    </source>
</reference>
<sequence>MSIQVIEETKFKNITISLRFRSLLSEESMNTKMIVSDLLSNVCAKYPDKQSVTNKLDTLYGASLSSNYITYGKTQVVELRAKIIQPDYIDNTEDLIEEILELMKDFVYHPKVDDNGFIDQSIINESKRIVMSKIVRTIDEPGQYASLAASIACGEGFPLGIQIVNQLDKVKEISQKDITESYLGLKDEQMDIIVIGDVNETTIKEKLLQSFPNITGTDDLESSYVFAPDKLDQTLNEKRDISQSYISMIYKTNQINSNDDYWKLMVANSIFGQTPSSLLFREVREKHSLCYSISSGLMAYDGAMVVNVGVDPVNTEKTISLIKEQFERVRTGDFNIEILNTVKEMLSNMFINQQDDVFGILNFKYRDILTKSSLDVDDVIKKIRSVTLEDVKAAFNKCSLVMTYQLGKGE</sequence>
<dbReference type="InterPro" id="IPR007863">
    <property type="entry name" value="Peptidase_M16_C"/>
</dbReference>
<dbReference type="PANTHER" id="PTHR11851:SF186">
    <property type="entry name" value="INACTIVE METALLOPROTEASE YMFF-RELATED"/>
    <property type="match status" value="1"/>
</dbReference>
<protein>
    <submittedName>
        <fullName evidence="2">Zn-dependent peptidase</fullName>
    </submittedName>
</protein>
<dbReference type="Proteomes" id="UP001230220">
    <property type="component" value="Unassembled WGS sequence"/>
</dbReference>
<dbReference type="Pfam" id="PF05193">
    <property type="entry name" value="Peptidase_M16_C"/>
    <property type="match status" value="1"/>
</dbReference>
<dbReference type="SUPFAM" id="SSF63411">
    <property type="entry name" value="LuxS/MPP-like metallohydrolase"/>
    <property type="match status" value="2"/>
</dbReference>
<dbReference type="PANTHER" id="PTHR11851">
    <property type="entry name" value="METALLOPROTEASE"/>
    <property type="match status" value="1"/>
</dbReference>
<comment type="caution">
    <text evidence="2">The sequence shown here is derived from an EMBL/GenBank/DDBJ whole genome shotgun (WGS) entry which is preliminary data.</text>
</comment>
<evidence type="ECO:0000313" key="3">
    <source>
        <dbReference type="Proteomes" id="UP001230220"/>
    </source>
</evidence>
<dbReference type="InterPro" id="IPR011249">
    <property type="entry name" value="Metalloenz_LuxS/M16"/>
</dbReference>